<dbReference type="InterPro" id="IPR008868">
    <property type="entry name" value="TniB"/>
</dbReference>
<evidence type="ECO:0000313" key="2">
    <source>
        <dbReference type="Proteomes" id="UP000186216"/>
    </source>
</evidence>
<dbReference type="Proteomes" id="UP000186216">
    <property type="component" value="Unassembled WGS sequence"/>
</dbReference>
<accession>A0AA46A6Z7</accession>
<protein>
    <submittedName>
        <fullName evidence="1">TniB protein</fullName>
    </submittedName>
</protein>
<dbReference type="InterPro" id="IPR027417">
    <property type="entry name" value="P-loop_NTPase"/>
</dbReference>
<organism evidence="1 2">
    <name type="scientific">Paracoccus saliphilus</name>
    <dbReference type="NCBI Taxonomy" id="405559"/>
    <lineage>
        <taxon>Bacteria</taxon>
        <taxon>Pseudomonadati</taxon>
        <taxon>Pseudomonadota</taxon>
        <taxon>Alphaproteobacteria</taxon>
        <taxon>Rhodobacterales</taxon>
        <taxon>Paracoccaceae</taxon>
        <taxon>Paracoccus</taxon>
    </lineage>
</organism>
<dbReference type="Pfam" id="PF05621">
    <property type="entry name" value="TniB"/>
    <property type="match status" value="1"/>
</dbReference>
<dbReference type="AlphaFoldDB" id="A0AA46A6Z7"/>
<proteinExistence type="predicted"/>
<name>A0AA46A6Z7_9RHOB</name>
<dbReference type="EMBL" id="FTOU01000015">
    <property type="protein sequence ID" value="SIT05994.1"/>
    <property type="molecule type" value="Genomic_DNA"/>
</dbReference>
<dbReference type="Gene3D" id="3.40.50.300">
    <property type="entry name" value="P-loop containing nucleotide triphosphate hydrolases"/>
    <property type="match status" value="1"/>
</dbReference>
<evidence type="ECO:0000313" key="1">
    <source>
        <dbReference type="EMBL" id="SIT05994.1"/>
    </source>
</evidence>
<reference evidence="1 2" key="1">
    <citation type="submission" date="2017-01" db="EMBL/GenBank/DDBJ databases">
        <authorList>
            <person name="Varghese N."/>
            <person name="Submissions S."/>
        </authorList>
    </citation>
    <scope>NUCLEOTIDE SEQUENCE [LARGE SCALE GENOMIC DNA]</scope>
    <source>
        <strain evidence="1 2">DSM 18447</strain>
    </source>
</reference>
<dbReference type="SUPFAM" id="SSF52540">
    <property type="entry name" value="P-loop containing nucleoside triphosphate hydrolases"/>
    <property type="match status" value="1"/>
</dbReference>
<comment type="caution">
    <text evidence="1">The sequence shown here is derived from an EMBL/GenBank/DDBJ whole genome shotgun (WGS) entry which is preliminary data.</text>
</comment>
<sequence>MTATNGPSMTESLNIGIPQRVLALRSIFSSNRAYRQFEERFRYLLERRRAEIAAGVVAEARCIALIGASGSGKTTAARHLFAVQPDLVLEEPETPRMEVASLPVPTPATLKFVGQTTLTALGFPLRRERTAQTIWDMVKDHLAARQTLFLHYDEAQDLSAHQTPKELTSVVNTLKSLMQHPVWPVGLILTGTAELKTIINHDAQLARRVYPIEFPRLDLVLDAERVRQLLCLYSRRADMTPCNEVGTTEFAARLIHAGAREFGLLIELVIAALEEAMLSGAETLEILHFTRMFGKRAGCIDGLNPFVAGDFERIDTRKLLNHGECDVQ</sequence>
<gene>
    <name evidence="1" type="ORF">SAMN05421772_1157</name>
</gene>